<organism evidence="1 2">
    <name type="scientific">Tengunoibacter tsumagoiensis</name>
    <dbReference type="NCBI Taxonomy" id="2014871"/>
    <lineage>
        <taxon>Bacteria</taxon>
        <taxon>Bacillati</taxon>
        <taxon>Chloroflexota</taxon>
        <taxon>Ktedonobacteria</taxon>
        <taxon>Ktedonobacterales</taxon>
        <taxon>Dictyobacteraceae</taxon>
        <taxon>Tengunoibacter</taxon>
    </lineage>
</organism>
<gene>
    <name evidence="1" type="ORF">KTT_09590</name>
</gene>
<dbReference type="EMBL" id="BIFR01000001">
    <property type="protein sequence ID" value="GCE11100.1"/>
    <property type="molecule type" value="Genomic_DNA"/>
</dbReference>
<keyword evidence="2" id="KW-1185">Reference proteome</keyword>
<accession>A0A401ZWE8</accession>
<evidence type="ECO:0000313" key="1">
    <source>
        <dbReference type="EMBL" id="GCE11100.1"/>
    </source>
</evidence>
<protein>
    <submittedName>
        <fullName evidence="1">Uncharacterized protein</fullName>
    </submittedName>
</protein>
<sequence length="55" mass="6037">MQETCRMYVLNRASSEATKTSTGAQLSLVIERTGETGKCLAASKGKRIAMDRTRE</sequence>
<evidence type="ECO:0000313" key="2">
    <source>
        <dbReference type="Proteomes" id="UP000287352"/>
    </source>
</evidence>
<name>A0A401ZWE8_9CHLR</name>
<comment type="caution">
    <text evidence="1">The sequence shown here is derived from an EMBL/GenBank/DDBJ whole genome shotgun (WGS) entry which is preliminary data.</text>
</comment>
<dbReference type="AlphaFoldDB" id="A0A401ZWE8"/>
<dbReference type="Proteomes" id="UP000287352">
    <property type="component" value="Unassembled WGS sequence"/>
</dbReference>
<proteinExistence type="predicted"/>
<reference evidence="2" key="1">
    <citation type="submission" date="2018-12" db="EMBL/GenBank/DDBJ databases">
        <title>Tengunoibacter tsumagoiensis gen. nov., sp. nov., Dictyobacter kobayashii sp. nov., D. alpinus sp. nov., and D. joshuensis sp. nov. and description of Dictyobacteraceae fam. nov. within the order Ktedonobacterales isolated from Tengu-no-mugimeshi.</title>
        <authorList>
            <person name="Wang C.M."/>
            <person name="Zheng Y."/>
            <person name="Sakai Y."/>
            <person name="Toyoda A."/>
            <person name="Minakuchi Y."/>
            <person name="Abe K."/>
            <person name="Yokota A."/>
            <person name="Yabe S."/>
        </authorList>
    </citation>
    <scope>NUCLEOTIDE SEQUENCE [LARGE SCALE GENOMIC DNA]</scope>
    <source>
        <strain evidence="2">Uno3</strain>
    </source>
</reference>